<accession>A0A6G1HEX3</accession>
<dbReference type="EMBL" id="ML977139">
    <property type="protein sequence ID" value="KAF1991592.1"/>
    <property type="molecule type" value="Genomic_DNA"/>
</dbReference>
<reference evidence="2" key="1">
    <citation type="journal article" date="2020" name="Stud. Mycol.">
        <title>101 Dothideomycetes genomes: a test case for predicting lifestyles and emergence of pathogens.</title>
        <authorList>
            <person name="Haridas S."/>
            <person name="Albert R."/>
            <person name="Binder M."/>
            <person name="Bloem J."/>
            <person name="Labutti K."/>
            <person name="Salamov A."/>
            <person name="Andreopoulos B."/>
            <person name="Baker S."/>
            <person name="Barry K."/>
            <person name="Bills G."/>
            <person name="Bluhm B."/>
            <person name="Cannon C."/>
            <person name="Castanera R."/>
            <person name="Culley D."/>
            <person name="Daum C."/>
            <person name="Ezra D."/>
            <person name="Gonzalez J."/>
            <person name="Henrissat B."/>
            <person name="Kuo A."/>
            <person name="Liang C."/>
            <person name="Lipzen A."/>
            <person name="Lutzoni F."/>
            <person name="Magnuson J."/>
            <person name="Mondo S."/>
            <person name="Nolan M."/>
            <person name="Ohm R."/>
            <person name="Pangilinan J."/>
            <person name="Park H.-J."/>
            <person name="Ramirez L."/>
            <person name="Alfaro M."/>
            <person name="Sun H."/>
            <person name="Tritt A."/>
            <person name="Yoshinaga Y."/>
            <person name="Zwiers L.-H."/>
            <person name="Turgeon B."/>
            <person name="Goodwin S."/>
            <person name="Spatafora J."/>
            <person name="Crous P."/>
            <person name="Grigoriev I."/>
        </authorList>
    </citation>
    <scope>NUCLEOTIDE SEQUENCE</scope>
    <source>
        <strain evidence="2">CBS 113979</strain>
    </source>
</reference>
<evidence type="ECO:0000313" key="3">
    <source>
        <dbReference type="Proteomes" id="UP000800041"/>
    </source>
</evidence>
<proteinExistence type="predicted"/>
<feature type="compositionally biased region" description="Basic and acidic residues" evidence="1">
    <location>
        <begin position="129"/>
        <end position="154"/>
    </location>
</feature>
<feature type="compositionally biased region" description="Basic and acidic residues" evidence="1">
    <location>
        <begin position="78"/>
        <end position="103"/>
    </location>
</feature>
<dbReference type="AlphaFoldDB" id="A0A6G1HEX3"/>
<evidence type="ECO:0000256" key="1">
    <source>
        <dbReference type="SAM" id="MobiDB-lite"/>
    </source>
</evidence>
<organism evidence="2 3">
    <name type="scientific">Aulographum hederae CBS 113979</name>
    <dbReference type="NCBI Taxonomy" id="1176131"/>
    <lineage>
        <taxon>Eukaryota</taxon>
        <taxon>Fungi</taxon>
        <taxon>Dikarya</taxon>
        <taxon>Ascomycota</taxon>
        <taxon>Pezizomycotina</taxon>
        <taxon>Dothideomycetes</taxon>
        <taxon>Pleosporomycetidae</taxon>
        <taxon>Aulographales</taxon>
        <taxon>Aulographaceae</taxon>
    </lineage>
</organism>
<feature type="region of interest" description="Disordered" evidence="1">
    <location>
        <begin position="53"/>
        <end position="221"/>
    </location>
</feature>
<evidence type="ECO:0000313" key="2">
    <source>
        <dbReference type="EMBL" id="KAF1991592.1"/>
    </source>
</evidence>
<feature type="compositionally biased region" description="Polar residues" evidence="1">
    <location>
        <begin position="105"/>
        <end position="127"/>
    </location>
</feature>
<dbReference type="Proteomes" id="UP000800041">
    <property type="component" value="Unassembled WGS sequence"/>
</dbReference>
<protein>
    <submittedName>
        <fullName evidence="2">Uncharacterized protein</fullName>
    </submittedName>
</protein>
<feature type="compositionally biased region" description="Pro residues" evidence="1">
    <location>
        <begin position="158"/>
        <end position="167"/>
    </location>
</feature>
<gene>
    <name evidence="2" type="ORF">K402DRAFT_450492</name>
</gene>
<name>A0A6G1HEX3_9PEZI</name>
<keyword evidence="3" id="KW-1185">Reference proteome</keyword>
<feature type="compositionally biased region" description="Low complexity" evidence="1">
    <location>
        <begin position="180"/>
        <end position="189"/>
    </location>
</feature>
<sequence>MTTITMSSNMTTTAPAHAASSPLTLSTATIFPAPPVAPSPMIKISLRDYMERKHKRELESGSSASSPKIRPAPVAAEKVAEKEAEKPIVREDTIAPGYVRKEPAASSTMPNSQERSWEASSSMPNSQKRPREETEQEGPESKRQCQEDQRRESSPARQPLPSPPLGPRLPSRPAAPPSPYYSRSSYRGRNPQRPRWWQVRERETSPSSGPRVAPSAGKGRS</sequence>